<evidence type="ECO:0000256" key="5">
    <source>
        <dbReference type="ARBA" id="ARBA00023136"/>
    </source>
</evidence>
<evidence type="ECO:0000256" key="2">
    <source>
        <dbReference type="ARBA" id="ARBA00022475"/>
    </source>
</evidence>
<comment type="subcellular location">
    <subcellularLocation>
        <location evidence="1">Cell membrane</location>
        <topology evidence="1">Multi-pass membrane protein</topology>
    </subcellularLocation>
</comment>
<evidence type="ECO:0000256" key="3">
    <source>
        <dbReference type="ARBA" id="ARBA00022692"/>
    </source>
</evidence>
<keyword evidence="3 6" id="KW-0812">Transmembrane</keyword>
<evidence type="ECO:0000313" key="7">
    <source>
        <dbReference type="EMBL" id="RLJ62686.1"/>
    </source>
</evidence>
<evidence type="ECO:0000313" key="8">
    <source>
        <dbReference type="Proteomes" id="UP000268908"/>
    </source>
</evidence>
<dbReference type="AlphaFoldDB" id="A0A497XAM5"/>
<keyword evidence="8" id="KW-1185">Reference proteome</keyword>
<organism evidence="7 8">
    <name type="scientific">Sulfurisoma sediminicola</name>
    <dbReference type="NCBI Taxonomy" id="1381557"/>
    <lineage>
        <taxon>Bacteria</taxon>
        <taxon>Pseudomonadati</taxon>
        <taxon>Pseudomonadota</taxon>
        <taxon>Betaproteobacteria</taxon>
        <taxon>Nitrosomonadales</taxon>
        <taxon>Sterolibacteriaceae</taxon>
        <taxon>Sulfurisoma</taxon>
    </lineage>
</organism>
<accession>A0A497XAM5</accession>
<keyword evidence="5 6" id="KW-0472">Membrane</keyword>
<evidence type="ECO:0000256" key="4">
    <source>
        <dbReference type="ARBA" id="ARBA00022989"/>
    </source>
</evidence>
<comment type="caution">
    <text evidence="7">The sequence shown here is derived from an EMBL/GenBank/DDBJ whole genome shotgun (WGS) entry which is preliminary data.</text>
</comment>
<dbReference type="GO" id="GO:0005886">
    <property type="term" value="C:plasma membrane"/>
    <property type="evidence" value="ECO:0007669"/>
    <property type="project" value="UniProtKB-SubCell"/>
</dbReference>
<gene>
    <name evidence="7" type="ORF">DFR35_2502</name>
</gene>
<evidence type="ECO:0000256" key="6">
    <source>
        <dbReference type="SAM" id="Phobius"/>
    </source>
</evidence>
<sequence>MSPHVLNVVWIALMAATAVTWFVGEIHAAGPKAVAVILAIAGVKGWLVIYDFMALRRVKFLWRAVVLGWLLLVLAIIMLAYWLGLK</sequence>
<dbReference type="EMBL" id="RCCI01000007">
    <property type="protein sequence ID" value="RLJ62686.1"/>
    <property type="molecule type" value="Genomic_DNA"/>
</dbReference>
<protein>
    <submittedName>
        <fullName evidence="7">Cytochrome c oxidase subunit IV</fullName>
    </submittedName>
</protein>
<dbReference type="RefSeq" id="WP_121242927.1">
    <property type="nucleotide sequence ID" value="NZ_BHVV01000008.1"/>
</dbReference>
<dbReference type="InterPro" id="IPR005171">
    <property type="entry name" value="Cyt_c_oxidase_su4_prok"/>
</dbReference>
<dbReference type="Proteomes" id="UP000268908">
    <property type="component" value="Unassembled WGS sequence"/>
</dbReference>
<feature type="transmembrane region" description="Helical" evidence="6">
    <location>
        <begin position="61"/>
        <end position="83"/>
    </location>
</feature>
<evidence type="ECO:0000256" key="1">
    <source>
        <dbReference type="ARBA" id="ARBA00004651"/>
    </source>
</evidence>
<dbReference type="Pfam" id="PF03626">
    <property type="entry name" value="COX4_pro"/>
    <property type="match status" value="1"/>
</dbReference>
<proteinExistence type="predicted"/>
<dbReference type="OrthoDB" id="9181004at2"/>
<feature type="transmembrane region" description="Helical" evidence="6">
    <location>
        <begin position="5"/>
        <end position="23"/>
    </location>
</feature>
<keyword evidence="2" id="KW-1003">Cell membrane</keyword>
<keyword evidence="4 6" id="KW-1133">Transmembrane helix</keyword>
<feature type="transmembrane region" description="Helical" evidence="6">
    <location>
        <begin position="29"/>
        <end position="49"/>
    </location>
</feature>
<reference evidence="7 8" key="1">
    <citation type="submission" date="2018-10" db="EMBL/GenBank/DDBJ databases">
        <title>Genomic Encyclopedia of Type Strains, Phase IV (KMG-IV): sequencing the most valuable type-strain genomes for metagenomic binning, comparative biology and taxonomic classification.</title>
        <authorList>
            <person name="Goeker M."/>
        </authorList>
    </citation>
    <scope>NUCLEOTIDE SEQUENCE [LARGE SCALE GENOMIC DNA]</scope>
    <source>
        <strain evidence="7 8">DSM 26916</strain>
    </source>
</reference>
<name>A0A497XAM5_9PROT</name>